<name>Q4U316_SILLA</name>
<dbReference type="SUPFAM" id="SSF57667">
    <property type="entry name" value="beta-beta-alpha zinc fingers"/>
    <property type="match status" value="1"/>
</dbReference>
<dbReference type="AlphaFoldDB" id="Q4U316"/>
<accession>Q4U316</accession>
<dbReference type="PROSITE" id="PS00028">
    <property type="entry name" value="ZINC_FINGER_C2H2_1"/>
    <property type="match status" value="3"/>
</dbReference>
<dbReference type="GO" id="GO:0006355">
    <property type="term" value="P:regulation of DNA-templated transcription"/>
    <property type="evidence" value="ECO:0007669"/>
    <property type="project" value="InterPro"/>
</dbReference>
<proteinExistence type="evidence at transcript level"/>
<evidence type="ECO:0000259" key="3">
    <source>
        <dbReference type="PROSITE" id="PS50157"/>
    </source>
</evidence>
<feature type="compositionally biased region" description="Polar residues" evidence="2">
    <location>
        <begin position="57"/>
        <end position="66"/>
    </location>
</feature>
<feature type="domain" description="C2H2-type" evidence="3">
    <location>
        <begin position="227"/>
        <end position="254"/>
    </location>
</feature>
<evidence type="ECO:0000256" key="1">
    <source>
        <dbReference type="PROSITE-ProRule" id="PRU00042"/>
    </source>
</evidence>
<reference evidence="4" key="1">
    <citation type="journal article" date="2005" name="Planta">
        <title>Analysis of members of the Silene latifolia Cys2/His2 zinc-finger transcription factor family during dioecious flower development and in a novel stamen-defective mutant ssf1.</title>
        <authorList>
            <person name="Jenkins T.H."/>
            <person name="Li J."/>
            <person name="Scutt C.P."/>
            <person name="Gilmartin P.M."/>
        </authorList>
    </citation>
    <scope>NUCLEOTIDE SEQUENCE</scope>
</reference>
<gene>
    <name evidence="4" type="primary">ZPT3-1</name>
</gene>
<dbReference type="InterPro" id="IPR036236">
    <property type="entry name" value="Znf_C2H2_sf"/>
</dbReference>
<feature type="compositionally biased region" description="Basic residues" evidence="2">
    <location>
        <begin position="78"/>
        <end position="88"/>
    </location>
</feature>
<sequence length="309" mass="35476">MEKQRCKLCYRRFSNGRALGGHMRSHMMNMPVTRKPELPVSSWTSESEPEEGEIIKGNSSSVTLQDRGSDTESTKNVTRMRRSKRARKPVSSILLRNSHDYKLSWDSFDNYYNDVEQQTGSSSISEVTSEEDVAFCLMMMSRDKWHGNEHGHRHGYEKEFRNNVEIEPISYKKKYKCDTCNKVFRSYQALGGHRASHKKTRVTAPDDDHREKNRNVVATKEGEKKIHKCPICFRVFASGQALGGHKRSHVIDNPIKSGKIIHQIPKMKMKTKIITENFIDLNLPAPIDDDEEEEIVSQIATSSVSHVHL</sequence>
<keyword evidence="1 4" id="KW-0862">Zinc</keyword>
<dbReference type="PROSITE" id="PS50157">
    <property type="entry name" value="ZINC_FINGER_C2H2_2"/>
    <property type="match status" value="3"/>
</dbReference>
<dbReference type="PANTHER" id="PTHR46326:SF2">
    <property type="entry name" value="ZINC FINGER PROTEIN ZAT1-RELATED"/>
    <property type="match status" value="1"/>
</dbReference>
<feature type="domain" description="C2H2-type" evidence="3">
    <location>
        <begin position="175"/>
        <end position="202"/>
    </location>
</feature>
<feature type="domain" description="C2H2-type" evidence="3">
    <location>
        <begin position="4"/>
        <end position="31"/>
    </location>
</feature>
<dbReference type="Pfam" id="PF13912">
    <property type="entry name" value="zf-C2H2_6"/>
    <property type="match status" value="3"/>
</dbReference>
<dbReference type="GO" id="GO:0008270">
    <property type="term" value="F:zinc ion binding"/>
    <property type="evidence" value="ECO:0007669"/>
    <property type="project" value="UniProtKB-KW"/>
</dbReference>
<keyword evidence="1 4" id="KW-0479">Metal-binding</keyword>
<dbReference type="InterPro" id="IPR013087">
    <property type="entry name" value="Znf_C2H2_type"/>
</dbReference>
<keyword evidence="1 4" id="KW-0863">Zinc-finger</keyword>
<dbReference type="Gene3D" id="3.30.160.60">
    <property type="entry name" value="Classic Zinc Finger"/>
    <property type="match status" value="1"/>
</dbReference>
<evidence type="ECO:0000313" key="4">
    <source>
        <dbReference type="EMBL" id="AAY40249.1"/>
    </source>
</evidence>
<protein>
    <submittedName>
        <fullName evidence="4">Cys2/His2 zinc-finger transcription factor</fullName>
    </submittedName>
</protein>
<dbReference type="EMBL" id="DQ017764">
    <property type="protein sequence ID" value="AAY40249.1"/>
    <property type="molecule type" value="mRNA"/>
</dbReference>
<dbReference type="InterPro" id="IPR044303">
    <property type="entry name" value="ZAT1/4/9"/>
</dbReference>
<dbReference type="PANTHER" id="PTHR46326">
    <property type="entry name" value="ZINC FINGER PROTEIN ZAT1-RELATED"/>
    <property type="match status" value="1"/>
</dbReference>
<feature type="region of interest" description="Disordered" evidence="2">
    <location>
        <begin position="37"/>
        <end position="88"/>
    </location>
</feature>
<dbReference type="SMART" id="SM00355">
    <property type="entry name" value="ZnF_C2H2"/>
    <property type="match status" value="3"/>
</dbReference>
<evidence type="ECO:0000256" key="2">
    <source>
        <dbReference type="SAM" id="MobiDB-lite"/>
    </source>
</evidence>
<organism evidence="4">
    <name type="scientific">Silene latifolia</name>
    <name type="common">White campion</name>
    <name type="synonym">Bladder campion</name>
    <dbReference type="NCBI Taxonomy" id="37657"/>
    <lineage>
        <taxon>Eukaryota</taxon>
        <taxon>Viridiplantae</taxon>
        <taxon>Streptophyta</taxon>
        <taxon>Embryophyta</taxon>
        <taxon>Tracheophyta</taxon>
        <taxon>Spermatophyta</taxon>
        <taxon>Magnoliopsida</taxon>
        <taxon>eudicotyledons</taxon>
        <taxon>Gunneridae</taxon>
        <taxon>Pentapetalae</taxon>
        <taxon>Caryophyllales</taxon>
        <taxon>Caryophyllaceae</taxon>
        <taxon>Sileneae</taxon>
        <taxon>Silene</taxon>
        <taxon>Silene subgen. Behenantha</taxon>
        <taxon>Silene sect. Melandrium</taxon>
    </lineage>
</organism>